<organism evidence="1 2">
    <name type="scientific">Paludisphaera borealis</name>
    <dbReference type="NCBI Taxonomy" id="1387353"/>
    <lineage>
        <taxon>Bacteria</taxon>
        <taxon>Pseudomonadati</taxon>
        <taxon>Planctomycetota</taxon>
        <taxon>Planctomycetia</taxon>
        <taxon>Isosphaerales</taxon>
        <taxon>Isosphaeraceae</taxon>
        <taxon>Paludisphaera</taxon>
    </lineage>
</organism>
<reference evidence="2" key="1">
    <citation type="submission" date="2016-12" db="EMBL/GenBank/DDBJ databases">
        <title>Comparative genomics of four Isosphaeraceae planctomycetes: a common pool of plasmids and glycoside hydrolase genes.</title>
        <authorList>
            <person name="Ivanova A."/>
        </authorList>
    </citation>
    <scope>NUCLEOTIDE SEQUENCE [LARGE SCALE GENOMIC DNA]</scope>
    <source>
        <strain evidence="2">PX4</strain>
    </source>
</reference>
<proteinExistence type="predicted"/>
<dbReference type="RefSeq" id="WP_076343059.1">
    <property type="nucleotide sequence ID" value="NZ_CP019082.1"/>
</dbReference>
<accession>A0A1U7CIQ4</accession>
<dbReference type="EMBL" id="CP019082">
    <property type="protein sequence ID" value="APW58788.1"/>
    <property type="molecule type" value="Genomic_DNA"/>
</dbReference>
<dbReference type="KEGG" id="pbor:BSF38_00192"/>
<dbReference type="STRING" id="1387353.BSF38_00192"/>
<keyword evidence="2" id="KW-1185">Reference proteome</keyword>
<protein>
    <submittedName>
        <fullName evidence="1">Uncharacterized protein</fullName>
    </submittedName>
</protein>
<sequence>MHGIALLFKEIAELKRNRPMKVAVVKLIERYVSGLGLDPNMLRVTALDTARERGSDIIDLKDFAGRSRDWLSKSPAYLLKY</sequence>
<evidence type="ECO:0000313" key="1">
    <source>
        <dbReference type="EMBL" id="APW58788.1"/>
    </source>
</evidence>
<name>A0A1U7CIQ4_9BACT</name>
<evidence type="ECO:0000313" key="2">
    <source>
        <dbReference type="Proteomes" id="UP000186309"/>
    </source>
</evidence>
<gene>
    <name evidence="1" type="ORF">BSF38_00192</name>
</gene>
<dbReference type="AlphaFoldDB" id="A0A1U7CIQ4"/>
<dbReference type="Proteomes" id="UP000186309">
    <property type="component" value="Chromosome"/>
</dbReference>